<evidence type="ECO:0000313" key="1">
    <source>
        <dbReference type="EMBL" id="NJP34639.1"/>
    </source>
</evidence>
<name>A0ABX0ZDP3_9ACTN</name>
<comment type="caution">
    <text evidence="1">The sequence shown here is derived from an EMBL/GenBank/DDBJ whole genome shotgun (WGS) entry which is preliminary data.</text>
</comment>
<dbReference type="EMBL" id="JAATEO010000026">
    <property type="protein sequence ID" value="NJP34639.1"/>
    <property type="molecule type" value="Genomic_DNA"/>
</dbReference>
<gene>
    <name evidence="1" type="ORF">HCJ94_22305</name>
</gene>
<evidence type="ECO:0008006" key="3">
    <source>
        <dbReference type="Google" id="ProtNLM"/>
    </source>
</evidence>
<keyword evidence="2" id="KW-1185">Reference proteome</keyword>
<reference evidence="1 2" key="1">
    <citation type="submission" date="2020-03" db="EMBL/GenBank/DDBJ databases">
        <title>WGS of actinomycetes isolated from Thailand.</title>
        <authorList>
            <person name="Thawai C."/>
        </authorList>
    </citation>
    <scope>NUCLEOTIDE SEQUENCE [LARGE SCALE GENOMIC DNA]</scope>
    <source>
        <strain evidence="1 2">HSS6-12</strain>
    </source>
</reference>
<proteinExistence type="predicted"/>
<accession>A0ABX0ZDP3</accession>
<protein>
    <recommendedName>
        <fullName evidence="3">Polyketide cyclase / dehydrase and lipid transport</fullName>
    </recommendedName>
</protein>
<dbReference type="SUPFAM" id="SSF55961">
    <property type="entry name" value="Bet v1-like"/>
    <property type="match status" value="1"/>
</dbReference>
<organism evidence="1 2">
    <name type="scientific">Micromonospora thermarum</name>
    <dbReference type="NCBI Taxonomy" id="2720024"/>
    <lineage>
        <taxon>Bacteria</taxon>
        <taxon>Bacillati</taxon>
        <taxon>Actinomycetota</taxon>
        <taxon>Actinomycetes</taxon>
        <taxon>Micromonosporales</taxon>
        <taxon>Micromonosporaceae</taxon>
        <taxon>Micromonospora</taxon>
    </lineage>
</organism>
<evidence type="ECO:0000313" key="2">
    <source>
        <dbReference type="Proteomes" id="UP000783871"/>
    </source>
</evidence>
<dbReference type="Proteomes" id="UP000783871">
    <property type="component" value="Unassembled WGS sequence"/>
</dbReference>
<dbReference type="RefSeq" id="WP_168002987.1">
    <property type="nucleotide sequence ID" value="NZ_JAATEO010000026.1"/>
</dbReference>
<sequence length="119" mass="13632">MLEAGSRMRHQPPPLAVVFEALTTPDRDPARPWLRLLDDEQAPRVVRAEHPHLVVWSSLWPRRPDAEVHFHLAADGSYGTQLRWTLLVAEPLPDPSLLGHLRKRLNLLINENLRSTFGQ</sequence>